<evidence type="ECO:0000256" key="3">
    <source>
        <dbReference type="ARBA" id="ARBA00022475"/>
    </source>
</evidence>
<dbReference type="Pfam" id="PF00083">
    <property type="entry name" value="Sugar_tr"/>
    <property type="match status" value="2"/>
</dbReference>
<evidence type="ECO:0000313" key="10">
    <source>
        <dbReference type="EMBL" id="EQB07703.1"/>
    </source>
</evidence>
<feature type="transmembrane region" description="Helical" evidence="8">
    <location>
        <begin position="122"/>
        <end position="142"/>
    </location>
</feature>
<dbReference type="PROSITE" id="PS50850">
    <property type="entry name" value="MFS"/>
    <property type="match status" value="1"/>
</dbReference>
<dbReference type="InterPro" id="IPR051084">
    <property type="entry name" value="H+-coupled_symporters"/>
</dbReference>
<keyword evidence="7 8" id="KW-0472">Membrane</keyword>
<feature type="transmembrane region" description="Helical" evidence="8">
    <location>
        <begin position="65"/>
        <end position="86"/>
    </location>
</feature>
<evidence type="ECO:0000313" key="11">
    <source>
        <dbReference type="Proteomes" id="UP000015527"/>
    </source>
</evidence>
<name>T0H6G8_9SPHN</name>
<reference evidence="10 11" key="1">
    <citation type="journal article" date="2013" name="Genome Announc.">
        <title>Genome Sequence of Novosphingobium lindaniclasticum LE124T, Isolated from a Hexachlorocyclohexane Dumpsite.</title>
        <authorList>
            <person name="Saxena A."/>
            <person name="Nayyar N."/>
            <person name="Sangwan N."/>
            <person name="Kumari R."/>
            <person name="Khurana J.P."/>
            <person name="Lal R."/>
        </authorList>
    </citation>
    <scope>NUCLEOTIDE SEQUENCE [LARGE SCALE GENOMIC DNA]</scope>
    <source>
        <strain evidence="10 11">LE124</strain>
    </source>
</reference>
<feature type="transmembrane region" description="Helical" evidence="8">
    <location>
        <begin position="252"/>
        <end position="270"/>
    </location>
</feature>
<dbReference type="InterPro" id="IPR005829">
    <property type="entry name" value="Sugar_transporter_CS"/>
</dbReference>
<dbReference type="CDD" id="cd17367">
    <property type="entry name" value="MFS_KgtP"/>
    <property type="match status" value="1"/>
</dbReference>
<keyword evidence="2" id="KW-0813">Transport</keyword>
<dbReference type="AlphaFoldDB" id="T0H6G8"/>
<dbReference type="PANTHER" id="PTHR43528:SF5">
    <property type="entry name" value="PROLINE_BETAINE TRANSPORTER"/>
    <property type="match status" value="1"/>
</dbReference>
<comment type="caution">
    <text evidence="10">The sequence shown here is derived from an EMBL/GenBank/DDBJ whole genome shotgun (WGS) entry which is preliminary data.</text>
</comment>
<keyword evidence="3" id="KW-1003">Cell membrane</keyword>
<dbReference type="EMBL" id="ATHL01000153">
    <property type="protein sequence ID" value="EQB07703.1"/>
    <property type="molecule type" value="Genomic_DNA"/>
</dbReference>
<keyword evidence="5" id="KW-0769">Symport</keyword>
<dbReference type="PANTHER" id="PTHR43528">
    <property type="entry name" value="ALPHA-KETOGLUTARATE PERMEASE"/>
    <property type="match status" value="1"/>
</dbReference>
<dbReference type="SUPFAM" id="SSF103473">
    <property type="entry name" value="MFS general substrate transporter"/>
    <property type="match status" value="1"/>
</dbReference>
<dbReference type="Proteomes" id="UP000015527">
    <property type="component" value="Unassembled WGS sequence"/>
</dbReference>
<evidence type="ECO:0000256" key="6">
    <source>
        <dbReference type="ARBA" id="ARBA00022989"/>
    </source>
</evidence>
<feature type="transmembrane region" description="Helical" evidence="8">
    <location>
        <begin position="290"/>
        <end position="308"/>
    </location>
</feature>
<dbReference type="GO" id="GO:0015293">
    <property type="term" value="F:symporter activity"/>
    <property type="evidence" value="ECO:0007669"/>
    <property type="project" value="UniProtKB-KW"/>
</dbReference>
<evidence type="ECO:0000256" key="8">
    <source>
        <dbReference type="SAM" id="Phobius"/>
    </source>
</evidence>
<feature type="transmembrane region" description="Helical" evidence="8">
    <location>
        <begin position="317"/>
        <end position="337"/>
    </location>
</feature>
<sequence>MSTVSPSSPGISRPLSPPDRRQRLKAIVAGSTGNLVEWYDWYAYSAFTLYFAPHFFPDEDRTAQLLSAAAIFAVGFLMRPVGAWLMGIYADRQGRKSGLTLSVALMCAGSLLIAVTPSYQSIGIGAPLLLVLARLMQGLSIGGEYGASATYLSEMAGRERRGFYSSFQYVTLIAGQLVAICVLLLLQAVLTEAQLDAWGWRIPFVIGGALAILVFRLRRGMAETHSFEKARAQGAPQSGFLELIRRHPRETLTVMLLTAGGTIAFYAYSIYMQKFLVNTSGLSRETASEINAVTLFLFMLLQPLAGALSDRVGRKPLMVGFGVLGVLCTYPIFSALATTRDPLLAGVLVMAGLVIVTGYTSINAVVKAELFPAHIRALGVALPYALANTLFGGTAEFVALWFKQAGIEQAFYIYVSVMIAISLVVYARMRDTRQYSMILED</sequence>
<evidence type="ECO:0000256" key="1">
    <source>
        <dbReference type="ARBA" id="ARBA00004651"/>
    </source>
</evidence>
<dbReference type="Gene3D" id="1.20.1250.20">
    <property type="entry name" value="MFS general substrate transporter like domains"/>
    <property type="match status" value="1"/>
</dbReference>
<dbReference type="InterPro" id="IPR020846">
    <property type="entry name" value="MFS_dom"/>
</dbReference>
<keyword evidence="11" id="KW-1185">Reference proteome</keyword>
<organism evidence="10 11">
    <name type="scientific">Novosphingobium lindaniclasticum LE124</name>
    <dbReference type="NCBI Taxonomy" id="1096930"/>
    <lineage>
        <taxon>Bacteria</taxon>
        <taxon>Pseudomonadati</taxon>
        <taxon>Pseudomonadota</taxon>
        <taxon>Alphaproteobacteria</taxon>
        <taxon>Sphingomonadales</taxon>
        <taxon>Sphingomonadaceae</taxon>
        <taxon>Novosphingobium</taxon>
    </lineage>
</organism>
<feature type="transmembrane region" description="Helical" evidence="8">
    <location>
        <begin position="198"/>
        <end position="217"/>
    </location>
</feature>
<dbReference type="PROSITE" id="PS00216">
    <property type="entry name" value="SUGAR_TRANSPORT_1"/>
    <property type="match status" value="1"/>
</dbReference>
<feature type="transmembrane region" description="Helical" evidence="8">
    <location>
        <begin position="343"/>
        <end position="366"/>
    </location>
</feature>
<evidence type="ECO:0000256" key="5">
    <source>
        <dbReference type="ARBA" id="ARBA00022847"/>
    </source>
</evidence>
<comment type="subcellular location">
    <subcellularLocation>
        <location evidence="1">Cell membrane</location>
        <topology evidence="1">Multi-pass membrane protein</topology>
    </subcellularLocation>
</comment>
<proteinExistence type="predicted"/>
<dbReference type="RefSeq" id="WP_021236234.1">
    <property type="nucleotide sequence ID" value="NZ_ATHL01000153.1"/>
</dbReference>
<evidence type="ECO:0000256" key="7">
    <source>
        <dbReference type="ARBA" id="ARBA00023136"/>
    </source>
</evidence>
<evidence type="ECO:0000256" key="4">
    <source>
        <dbReference type="ARBA" id="ARBA00022692"/>
    </source>
</evidence>
<dbReference type="InterPro" id="IPR005828">
    <property type="entry name" value="MFS_sugar_transport-like"/>
</dbReference>
<feature type="transmembrane region" description="Helical" evidence="8">
    <location>
        <begin position="411"/>
        <end position="429"/>
    </location>
</feature>
<protein>
    <submittedName>
        <fullName evidence="10">MFS transporter</fullName>
    </submittedName>
</protein>
<dbReference type="eggNOG" id="COG0477">
    <property type="taxonomic scope" value="Bacteria"/>
</dbReference>
<dbReference type="FunFam" id="1.20.1250.20:FF:000300">
    <property type="entry name" value="Dicarboxylate MFS transporter"/>
    <property type="match status" value="1"/>
</dbReference>
<feature type="domain" description="Major facilitator superfamily (MFS) profile" evidence="9">
    <location>
        <begin position="26"/>
        <end position="433"/>
    </location>
</feature>
<keyword evidence="6 8" id="KW-1133">Transmembrane helix</keyword>
<feature type="transmembrane region" description="Helical" evidence="8">
    <location>
        <begin position="378"/>
        <end position="399"/>
    </location>
</feature>
<feature type="transmembrane region" description="Helical" evidence="8">
    <location>
        <begin position="163"/>
        <end position="186"/>
    </location>
</feature>
<feature type="transmembrane region" description="Helical" evidence="8">
    <location>
        <begin position="98"/>
        <end position="116"/>
    </location>
</feature>
<dbReference type="FunFam" id="1.20.1250.20:FF:000001">
    <property type="entry name" value="Dicarboxylate MFS transporter"/>
    <property type="match status" value="1"/>
</dbReference>
<dbReference type="InterPro" id="IPR036259">
    <property type="entry name" value="MFS_trans_sf"/>
</dbReference>
<accession>T0H6G8</accession>
<evidence type="ECO:0000259" key="9">
    <source>
        <dbReference type="PROSITE" id="PS50850"/>
    </source>
</evidence>
<dbReference type="PROSITE" id="PS00217">
    <property type="entry name" value="SUGAR_TRANSPORT_2"/>
    <property type="match status" value="1"/>
</dbReference>
<keyword evidence="4 8" id="KW-0812">Transmembrane</keyword>
<dbReference type="PATRIC" id="fig|1096930.3.peg.4501"/>
<evidence type="ECO:0000256" key="2">
    <source>
        <dbReference type="ARBA" id="ARBA00022448"/>
    </source>
</evidence>
<gene>
    <name evidence="10" type="ORF">L284_22855</name>
</gene>
<dbReference type="GO" id="GO:0005886">
    <property type="term" value="C:plasma membrane"/>
    <property type="evidence" value="ECO:0007669"/>
    <property type="project" value="UniProtKB-SubCell"/>
</dbReference>